<name>A0AB37UCA0_9CYAN</name>
<gene>
    <name evidence="1" type="ORF">DSM107010_55150</name>
</gene>
<evidence type="ECO:0000313" key="1">
    <source>
        <dbReference type="EMBL" id="RUT05437.1"/>
    </source>
</evidence>
<evidence type="ECO:0000313" key="2">
    <source>
        <dbReference type="Proteomes" id="UP000282574"/>
    </source>
</evidence>
<keyword evidence="2" id="KW-1185">Reference proteome</keyword>
<proteinExistence type="predicted"/>
<reference evidence="1 2" key="1">
    <citation type="journal article" date="2019" name="Genome Biol. Evol.">
        <title>Day and night: Metabolic profiles and evolutionary relationships of six axenic non-marine cyanobacteria.</title>
        <authorList>
            <person name="Will S.E."/>
            <person name="Henke P."/>
            <person name="Boedeker C."/>
            <person name="Huang S."/>
            <person name="Brinkmann H."/>
            <person name="Rohde M."/>
            <person name="Jarek M."/>
            <person name="Friedl T."/>
            <person name="Seufert S."/>
            <person name="Schumacher M."/>
            <person name="Overmann J."/>
            <person name="Neumann-Schaal M."/>
            <person name="Petersen J."/>
        </authorList>
    </citation>
    <scope>NUCLEOTIDE SEQUENCE [LARGE SCALE GENOMIC DNA]</scope>
    <source>
        <strain evidence="1 2">SAG 39.79</strain>
    </source>
</reference>
<dbReference type="AlphaFoldDB" id="A0AB37UCA0"/>
<dbReference type="Proteomes" id="UP000282574">
    <property type="component" value="Unassembled WGS sequence"/>
</dbReference>
<sequence>MEKFQQQYPDPRIREIYEGLSGDRIVTLEWSESLPRIFLPRCTNTGVGWISHTLRVKLRKFGDPRSEPEYFYQITYPYCNIEDKFVSSHLGQTHLNLHQLLNIRSPQNPVKFKLKKRSVVQCRQRRLTQLRLPLFGVAAQLHQLELARNSQVMSQEELLLETVAHLDLNTGKEIKLPAALVKILTDKKASLKEWENAIDLYQVAGASGLLAYLEGLDSFRQYFGTSQTVNSKEQVLPCQENSCHFAL</sequence>
<comment type="caution">
    <text evidence="1">The sequence shown here is derived from an EMBL/GenBank/DDBJ whole genome shotgun (WGS) entry which is preliminary data.</text>
</comment>
<organism evidence="1 2">
    <name type="scientific">Chroococcidiopsis cubana SAG 39.79</name>
    <dbReference type="NCBI Taxonomy" id="388085"/>
    <lineage>
        <taxon>Bacteria</taxon>
        <taxon>Bacillati</taxon>
        <taxon>Cyanobacteriota</taxon>
        <taxon>Cyanophyceae</taxon>
        <taxon>Chroococcidiopsidales</taxon>
        <taxon>Chroococcidiopsidaceae</taxon>
        <taxon>Chroococcidiopsis</taxon>
    </lineage>
</organism>
<dbReference type="EMBL" id="RSCK01000076">
    <property type="protein sequence ID" value="RUT05437.1"/>
    <property type="molecule type" value="Genomic_DNA"/>
</dbReference>
<accession>A0AB37UCA0</accession>
<protein>
    <submittedName>
        <fullName evidence="1">Uncharacterized protein</fullName>
    </submittedName>
</protein>